<comment type="caution">
    <text evidence="3">The sequence shown here is derived from an EMBL/GenBank/DDBJ whole genome shotgun (WGS) entry which is preliminary data.</text>
</comment>
<evidence type="ECO:0000313" key="3">
    <source>
        <dbReference type="EMBL" id="MCC2253885.1"/>
    </source>
</evidence>
<sequence length="290" mass="31529">MKIILRAGGGVLAGMLAASSVTGCAAVNSAVGLAESIIGTETEETSEENLEWTAEEMSEGTADCSYGETDSPEILELYLDDSSSEAIPSSYVIEDFPEIFQNPELPTGCEITALTMALNYYGYDVDKTTMAAVYLPTEDYEVYESVSGVKYGNDLNEYFLGDPFTEEGYVCGTEAIITAADAYLADAGSSLTAVDLTGEDPETLYSLVSMDIPVVVWVTINMEDRYETEGWYTSDGEYVEWSNNDHGAVLIGYDEDFVVIADPIAGIVGYDREQFESVYEQRGEKSVILV</sequence>
<dbReference type="Proteomes" id="UP001198151">
    <property type="component" value="Unassembled WGS sequence"/>
</dbReference>
<keyword evidence="1" id="KW-0732">Signal</keyword>
<proteinExistence type="predicted"/>
<feature type="signal peptide" evidence="1">
    <location>
        <begin position="1"/>
        <end position="25"/>
    </location>
</feature>
<dbReference type="EMBL" id="JAJEQX010000007">
    <property type="protein sequence ID" value="MCC2253885.1"/>
    <property type="molecule type" value="Genomic_DNA"/>
</dbReference>
<dbReference type="PANTHER" id="PTHR37806:SF1">
    <property type="entry name" value="PEPTIDASE C39-LIKE DOMAIN-CONTAINING PROTEIN"/>
    <property type="match status" value="1"/>
</dbReference>
<evidence type="ECO:0000313" key="4">
    <source>
        <dbReference type="Proteomes" id="UP001198151"/>
    </source>
</evidence>
<protein>
    <submittedName>
        <fullName evidence="3">C39 family peptidase</fullName>
    </submittedName>
</protein>
<dbReference type="Pfam" id="PF13529">
    <property type="entry name" value="Peptidase_C39_2"/>
    <property type="match status" value="1"/>
</dbReference>
<keyword evidence="4" id="KW-1185">Reference proteome</keyword>
<dbReference type="PANTHER" id="PTHR37806">
    <property type="entry name" value="LMO0724 PROTEIN"/>
    <property type="match status" value="1"/>
</dbReference>
<reference evidence="3 4" key="1">
    <citation type="submission" date="2021-10" db="EMBL/GenBank/DDBJ databases">
        <title>Anaerobic single-cell dispensing facilitates the cultivation of human gut bacteria.</title>
        <authorList>
            <person name="Afrizal A."/>
        </authorList>
    </citation>
    <scope>NUCLEOTIDE SEQUENCE [LARGE SCALE GENOMIC DNA]</scope>
    <source>
        <strain evidence="3 4">CLA-AA-H200</strain>
    </source>
</reference>
<dbReference type="InterPro" id="IPR039564">
    <property type="entry name" value="Peptidase_C39-like"/>
</dbReference>
<organism evidence="3 4">
    <name type="scientific">Ruminococcus turbiniformis</name>
    <dbReference type="NCBI Taxonomy" id="2881258"/>
    <lineage>
        <taxon>Bacteria</taxon>
        <taxon>Bacillati</taxon>
        <taxon>Bacillota</taxon>
        <taxon>Clostridia</taxon>
        <taxon>Eubacteriales</taxon>
        <taxon>Oscillospiraceae</taxon>
        <taxon>Ruminococcus</taxon>
    </lineage>
</organism>
<feature type="domain" description="Peptidase C39-like" evidence="2">
    <location>
        <begin position="95"/>
        <end position="263"/>
    </location>
</feature>
<accession>A0ABS8FV13</accession>
<feature type="chain" id="PRO_5047292108" evidence="1">
    <location>
        <begin position="26"/>
        <end position="290"/>
    </location>
</feature>
<dbReference type="Gene3D" id="3.90.70.10">
    <property type="entry name" value="Cysteine proteinases"/>
    <property type="match status" value="1"/>
</dbReference>
<evidence type="ECO:0000259" key="2">
    <source>
        <dbReference type="Pfam" id="PF13529"/>
    </source>
</evidence>
<gene>
    <name evidence="3" type="ORF">LKD70_05460</name>
</gene>
<dbReference type="PROSITE" id="PS51257">
    <property type="entry name" value="PROKAR_LIPOPROTEIN"/>
    <property type="match status" value="1"/>
</dbReference>
<evidence type="ECO:0000256" key="1">
    <source>
        <dbReference type="SAM" id="SignalP"/>
    </source>
</evidence>
<dbReference type="RefSeq" id="WP_227707028.1">
    <property type="nucleotide sequence ID" value="NZ_JAJEQX010000007.1"/>
</dbReference>
<name>A0ABS8FV13_9FIRM</name>